<reference evidence="2" key="1">
    <citation type="submission" date="2015-05" db="EMBL/GenBank/DDBJ databases">
        <authorList>
            <person name="Rovetto F."/>
            <person name="Cocolin L."/>
            <person name="Illeghems K."/>
            <person name="Van Nieuwerburgh F."/>
            <person name="Houf K."/>
        </authorList>
    </citation>
    <scope>NUCLEOTIDE SEQUENCE [LARGE SCALE GENOMIC DNA]</scope>
    <source>
        <strain evidence="2">DU22</strain>
    </source>
</reference>
<protein>
    <submittedName>
        <fullName evidence="1">Uncharacterized protein</fullName>
    </submittedName>
</protein>
<dbReference type="EMBL" id="LCUJ01000001">
    <property type="protein sequence ID" value="OCM00473.1"/>
    <property type="molecule type" value="Genomic_DNA"/>
</dbReference>
<dbReference type="RefSeq" id="WP_066182031.1">
    <property type="nucleotide sequence ID" value="NZ_LCUJ01000001.1"/>
</dbReference>
<dbReference type="PATRIC" id="fig|544718.43.peg.587"/>
<accession>A0A1C0BA72</accession>
<proteinExistence type="predicted"/>
<dbReference type="Proteomes" id="UP000093281">
    <property type="component" value="Unassembled WGS sequence"/>
</dbReference>
<gene>
    <name evidence="1" type="ORF">AAX29_00477</name>
</gene>
<dbReference type="OrthoDB" id="5348659at2"/>
<sequence length="194" mass="23152">MKKLVSTKEASEILGISVQGVHYRIKRNQLQSETKDGKIFVYIDEIDQKYTNKKDNKDEQNIIANLKDEQILILKKSLKYLKKMHDKEIKRLENSHKMAIDVFNSEIKLLQSAFNEMRTVYKNEIEYKKDKTSENRSEFLTLKEFFIILKKASKSDIEIKDIIINSIKNDDKRFIYNKNSKKILIYRDDFKDLF</sequence>
<comment type="caution">
    <text evidence="1">The sequence shown here is derived from an EMBL/GenBank/DDBJ whole genome shotgun (WGS) entry which is preliminary data.</text>
</comment>
<name>A0A1C0BA72_9BACT</name>
<evidence type="ECO:0000313" key="1">
    <source>
        <dbReference type="EMBL" id="OCM00473.1"/>
    </source>
</evidence>
<dbReference type="AlphaFoldDB" id="A0A1C0BA72"/>
<dbReference type="STRING" id="544718.AAX25_00602"/>
<organism evidence="1 2">
    <name type="scientific">Aliarcobacter thereius</name>
    <dbReference type="NCBI Taxonomy" id="544718"/>
    <lineage>
        <taxon>Bacteria</taxon>
        <taxon>Pseudomonadati</taxon>
        <taxon>Campylobacterota</taxon>
        <taxon>Epsilonproteobacteria</taxon>
        <taxon>Campylobacterales</taxon>
        <taxon>Arcobacteraceae</taxon>
        <taxon>Aliarcobacter</taxon>
    </lineage>
</organism>
<evidence type="ECO:0000313" key="2">
    <source>
        <dbReference type="Proteomes" id="UP000093281"/>
    </source>
</evidence>